<evidence type="ECO:0000256" key="1">
    <source>
        <dbReference type="SAM" id="MobiDB-lite"/>
    </source>
</evidence>
<gene>
    <name evidence="2" type="ORF">UCDDS831_g07477</name>
</gene>
<feature type="region of interest" description="Disordered" evidence="1">
    <location>
        <begin position="204"/>
        <end position="264"/>
    </location>
</feature>
<reference evidence="2 3" key="2">
    <citation type="submission" date="2015-05" db="EMBL/GenBank/DDBJ databases">
        <title>Distinctive expansion of gene families associated with plant cell wall degradation and secondary metabolism in the genomes of grapevine trunk pathogens.</title>
        <authorList>
            <person name="Lawrence D.P."/>
            <person name="Travadon R."/>
            <person name="Rolshausen P.E."/>
            <person name="Baumgartner K."/>
        </authorList>
    </citation>
    <scope>NUCLEOTIDE SEQUENCE [LARGE SCALE GENOMIC DNA]</scope>
    <source>
        <strain evidence="2">DS831</strain>
    </source>
</reference>
<dbReference type="Proteomes" id="UP000034182">
    <property type="component" value="Unassembled WGS sequence"/>
</dbReference>
<evidence type="ECO:0000313" key="3">
    <source>
        <dbReference type="Proteomes" id="UP000034182"/>
    </source>
</evidence>
<dbReference type="AlphaFoldDB" id="A0A0G2DXT6"/>
<protein>
    <recommendedName>
        <fullName evidence="4">BTB domain-containing protein</fullName>
    </recommendedName>
</protein>
<sequence>MASTNVRTWTRRQRQSLLKGPTATVELDAGEGKPRLVLSLPRAALTAFSTVAASLLSDPQYTNVLLPRGMAAPAALRYVISWIPRACDAADFMPIKRKDGFEHNVRIYQAALSLGVTEALVTVGGWLNLEISAFEVTPWAWDRVLDVLTTLPKDCAVVARLIEKVALARRRGVVGEEFCRDLDAFLRACPELAERFRVEDDPQLRDVKRRGGSEASASSSESSAAGEVHPANHRRRPRAGGRKGRRGGRNNNAKAPGSLDYGNNYRVLDEADVDALMGRRR</sequence>
<name>A0A0G2DXT6_9PEZI</name>
<comment type="caution">
    <text evidence="2">The sequence shown here is derived from an EMBL/GenBank/DDBJ whole genome shotgun (WGS) entry which is preliminary data.</text>
</comment>
<organism evidence="2 3">
    <name type="scientific">Diplodia seriata</name>
    <dbReference type="NCBI Taxonomy" id="420778"/>
    <lineage>
        <taxon>Eukaryota</taxon>
        <taxon>Fungi</taxon>
        <taxon>Dikarya</taxon>
        <taxon>Ascomycota</taxon>
        <taxon>Pezizomycotina</taxon>
        <taxon>Dothideomycetes</taxon>
        <taxon>Dothideomycetes incertae sedis</taxon>
        <taxon>Botryosphaeriales</taxon>
        <taxon>Botryosphaeriaceae</taxon>
        <taxon>Diplodia</taxon>
    </lineage>
</organism>
<feature type="compositionally biased region" description="Low complexity" evidence="1">
    <location>
        <begin position="213"/>
        <end position="229"/>
    </location>
</feature>
<evidence type="ECO:0000313" key="2">
    <source>
        <dbReference type="EMBL" id="KKY15712.1"/>
    </source>
</evidence>
<evidence type="ECO:0008006" key="4">
    <source>
        <dbReference type="Google" id="ProtNLM"/>
    </source>
</evidence>
<dbReference type="EMBL" id="LAQI01000185">
    <property type="protein sequence ID" value="KKY15712.1"/>
    <property type="molecule type" value="Genomic_DNA"/>
</dbReference>
<feature type="compositionally biased region" description="Basic residues" evidence="1">
    <location>
        <begin position="231"/>
        <end position="248"/>
    </location>
</feature>
<accession>A0A0G2DXT6</accession>
<proteinExistence type="predicted"/>
<reference evidence="2 3" key="1">
    <citation type="submission" date="2015-03" db="EMBL/GenBank/DDBJ databases">
        <authorList>
            <person name="Morales-Cruz A."/>
            <person name="Amrine K.C."/>
            <person name="Cantu D."/>
        </authorList>
    </citation>
    <scope>NUCLEOTIDE SEQUENCE [LARGE SCALE GENOMIC DNA]</scope>
    <source>
        <strain evidence="2">DS831</strain>
    </source>
</reference>